<proteinExistence type="predicted"/>
<gene>
    <name evidence="2" type="ORF">BTMF_LOCUS6779</name>
</gene>
<dbReference type="AlphaFoldDB" id="A0A0R3QLZ3"/>
<reference evidence="2 3" key="2">
    <citation type="submission" date="2018-11" db="EMBL/GenBank/DDBJ databases">
        <authorList>
            <consortium name="Pathogen Informatics"/>
        </authorList>
    </citation>
    <scope>NUCLEOTIDE SEQUENCE [LARGE SCALE GENOMIC DNA]</scope>
</reference>
<protein>
    <submittedName>
        <fullName evidence="4">SWIRM domain-containing protein</fullName>
    </submittedName>
</protein>
<feature type="compositionally biased region" description="Low complexity" evidence="1">
    <location>
        <begin position="43"/>
        <end position="56"/>
    </location>
</feature>
<evidence type="ECO:0000313" key="3">
    <source>
        <dbReference type="Proteomes" id="UP000280834"/>
    </source>
</evidence>
<name>A0A0R3QLZ3_9BILA</name>
<sequence>MNRPQLVDRDEYKYLYDLMLHWYMTNPEYRIFDQKEESRDSASQNSSLRNLIRSSNPTTILNANHIS</sequence>
<organism evidence="4">
    <name type="scientific">Brugia timori</name>
    <dbReference type="NCBI Taxonomy" id="42155"/>
    <lineage>
        <taxon>Eukaryota</taxon>
        <taxon>Metazoa</taxon>
        <taxon>Ecdysozoa</taxon>
        <taxon>Nematoda</taxon>
        <taxon>Chromadorea</taxon>
        <taxon>Rhabditida</taxon>
        <taxon>Spirurina</taxon>
        <taxon>Spiruromorpha</taxon>
        <taxon>Filarioidea</taxon>
        <taxon>Onchocercidae</taxon>
        <taxon>Brugia</taxon>
    </lineage>
</organism>
<keyword evidence="3" id="KW-1185">Reference proteome</keyword>
<evidence type="ECO:0000313" key="2">
    <source>
        <dbReference type="EMBL" id="VDO22664.1"/>
    </source>
</evidence>
<feature type="region of interest" description="Disordered" evidence="1">
    <location>
        <begin position="35"/>
        <end position="67"/>
    </location>
</feature>
<dbReference type="WBParaSite" id="BTMF_0000872801-mRNA-1">
    <property type="protein sequence ID" value="BTMF_0000872801-mRNA-1"/>
    <property type="gene ID" value="BTMF_0000872801"/>
</dbReference>
<evidence type="ECO:0000256" key="1">
    <source>
        <dbReference type="SAM" id="MobiDB-lite"/>
    </source>
</evidence>
<dbReference type="Proteomes" id="UP000280834">
    <property type="component" value="Unassembled WGS sequence"/>
</dbReference>
<dbReference type="EMBL" id="UZAG01015704">
    <property type="protein sequence ID" value="VDO22664.1"/>
    <property type="molecule type" value="Genomic_DNA"/>
</dbReference>
<evidence type="ECO:0000313" key="4">
    <source>
        <dbReference type="WBParaSite" id="BTMF_0000872801-mRNA-1"/>
    </source>
</evidence>
<feature type="compositionally biased region" description="Polar residues" evidence="1">
    <location>
        <begin position="57"/>
        <end position="67"/>
    </location>
</feature>
<dbReference type="STRING" id="42155.A0A0R3QLZ3"/>
<reference evidence="4" key="1">
    <citation type="submission" date="2017-02" db="UniProtKB">
        <authorList>
            <consortium name="WormBaseParasite"/>
        </authorList>
    </citation>
    <scope>IDENTIFICATION</scope>
</reference>
<accession>A0A0R3QLZ3</accession>